<dbReference type="RefSeq" id="YP_009391463.1">
    <property type="nucleotide sequence ID" value="NC_035258.1"/>
</dbReference>
<dbReference type="GeneID" id="33353071"/>
<organism evidence="2">
    <name type="scientific">Platysiphonia delicata</name>
    <dbReference type="NCBI Taxonomy" id="2006979"/>
    <lineage>
        <taxon>Eukaryota</taxon>
        <taxon>Rhodophyta</taxon>
        <taxon>Florideophyceae</taxon>
        <taxon>Rhodymeniophycidae</taxon>
        <taxon>Ceramiales</taxon>
        <taxon>Delesseriaceae</taxon>
        <taxon>Platysiphonia</taxon>
    </lineage>
</organism>
<name>A0A1Z1M0I6_9FLOR</name>
<geneLocation type="chloroplast" evidence="2"/>
<reference evidence="2" key="1">
    <citation type="journal article" date="2017" name="J. Phycol.">
        <title>Analysis of chloroplast genomes and a supermatrix inform reclassification of the Rhodomelaceae (Rhodophyta).</title>
        <authorList>
            <person name="Diaz-Tapia P."/>
            <person name="Maggs C.A."/>
            <person name="West J.A."/>
            <person name="Verbruggen H."/>
        </authorList>
    </citation>
    <scope>NUCLEOTIDE SEQUENCE</scope>
    <source>
        <strain evidence="2">HV1445</strain>
    </source>
</reference>
<keyword evidence="1" id="KW-0472">Membrane</keyword>
<proteinExistence type="predicted"/>
<evidence type="ECO:0000256" key="1">
    <source>
        <dbReference type="SAM" id="Phobius"/>
    </source>
</evidence>
<keyword evidence="2" id="KW-0934">Plastid</keyword>
<keyword evidence="2" id="KW-0150">Chloroplast</keyword>
<keyword evidence="1" id="KW-1133">Transmembrane helix</keyword>
<protein>
    <submittedName>
        <fullName evidence="2">Preprotein-translocase subunit g</fullName>
    </submittedName>
</protein>
<feature type="transmembrane region" description="Helical" evidence="1">
    <location>
        <begin position="5"/>
        <end position="23"/>
    </location>
</feature>
<dbReference type="AlphaFoldDB" id="A0A1Z1M0I6"/>
<accession>A0A1Z1M0I6</accession>
<dbReference type="EMBL" id="MF101409">
    <property type="protein sequence ID" value="ARW59607.1"/>
    <property type="molecule type" value="Genomic_DNA"/>
</dbReference>
<evidence type="ECO:0000313" key="2">
    <source>
        <dbReference type="EMBL" id="ARW59607.1"/>
    </source>
</evidence>
<gene>
    <name evidence="2" type="primary">secG</name>
</gene>
<sequence>MKLLWYFVVMVNILLILFNSPNGNNGYLIGSQSKFFNLSSNQILVQKIIFVIILIFIIVTTICSI</sequence>
<feature type="transmembrane region" description="Helical" evidence="1">
    <location>
        <begin position="43"/>
        <end position="63"/>
    </location>
</feature>
<keyword evidence="1" id="KW-0812">Transmembrane</keyword>